<organism evidence="2 3">
    <name type="scientific">Aequorivita sublithincola (strain DSM 14238 / LMG 21431 / ACAM 643 / 9-3)</name>
    <dbReference type="NCBI Taxonomy" id="746697"/>
    <lineage>
        <taxon>Bacteria</taxon>
        <taxon>Pseudomonadati</taxon>
        <taxon>Bacteroidota</taxon>
        <taxon>Flavobacteriia</taxon>
        <taxon>Flavobacteriales</taxon>
        <taxon>Flavobacteriaceae</taxon>
        <taxon>Aequorivita</taxon>
    </lineage>
</organism>
<accession>I3YXH9</accession>
<dbReference type="RefSeq" id="WP_014782950.1">
    <property type="nucleotide sequence ID" value="NC_018013.1"/>
</dbReference>
<evidence type="ECO:0000259" key="1">
    <source>
        <dbReference type="Pfam" id="PF04230"/>
    </source>
</evidence>
<dbReference type="Pfam" id="PF04230">
    <property type="entry name" value="PS_pyruv_trans"/>
    <property type="match status" value="1"/>
</dbReference>
<proteinExistence type="predicted"/>
<dbReference type="OrthoDB" id="3199616at2"/>
<evidence type="ECO:0000313" key="3">
    <source>
        <dbReference type="Proteomes" id="UP000006049"/>
    </source>
</evidence>
<protein>
    <recommendedName>
        <fullName evidence="1">Polysaccharide pyruvyl transferase domain-containing protein</fullName>
    </recommendedName>
</protein>
<dbReference type="EMBL" id="CP003280">
    <property type="protein sequence ID" value="AFL81697.1"/>
    <property type="molecule type" value="Genomic_DNA"/>
</dbReference>
<dbReference type="AlphaFoldDB" id="I3YXH9"/>
<dbReference type="HOGENOM" id="CLU_062773_0_0_10"/>
<dbReference type="InterPro" id="IPR007345">
    <property type="entry name" value="Polysacch_pyruvyl_Trfase"/>
</dbReference>
<dbReference type="PANTHER" id="PTHR36836:SF1">
    <property type="entry name" value="COLANIC ACID BIOSYNTHESIS PROTEIN WCAK"/>
    <property type="match status" value="1"/>
</dbReference>
<evidence type="ECO:0000313" key="2">
    <source>
        <dbReference type="EMBL" id="AFL81697.1"/>
    </source>
</evidence>
<dbReference type="Proteomes" id="UP000006049">
    <property type="component" value="Chromosome"/>
</dbReference>
<reference evidence="2 3" key="1">
    <citation type="submission" date="2012-06" db="EMBL/GenBank/DDBJ databases">
        <title>The complete genome of Aequorivita sublithincola DSM 14238.</title>
        <authorList>
            <consortium name="US DOE Joint Genome Institute (JGI-PGF)"/>
            <person name="Lucas S."/>
            <person name="Copeland A."/>
            <person name="Lapidus A."/>
            <person name="Goodwin L."/>
            <person name="Pitluck S."/>
            <person name="Peters L."/>
            <person name="Munk A.C.C."/>
            <person name="Kyrpides N."/>
            <person name="Mavromatis K."/>
            <person name="Pagani I."/>
            <person name="Ivanova N."/>
            <person name="Ovchinnikova G."/>
            <person name="Zeytun A."/>
            <person name="Detter J.C."/>
            <person name="Han C."/>
            <person name="Land M."/>
            <person name="Hauser L."/>
            <person name="Markowitz V."/>
            <person name="Cheng J.-F."/>
            <person name="Hugenholtz P."/>
            <person name="Woyke T."/>
            <person name="Wu D."/>
            <person name="Tindall B."/>
            <person name="Faehnrich R."/>
            <person name="Brambilla E."/>
            <person name="Klenk H.-P."/>
            <person name="Eisen J.A."/>
        </authorList>
    </citation>
    <scope>NUCLEOTIDE SEQUENCE [LARGE SCALE GENOMIC DNA]</scope>
    <source>
        <strain evidence="3">DSM 14238 / LMG 21431 / ACAM 643 / 9-3</strain>
    </source>
</reference>
<keyword evidence="3" id="KW-1185">Reference proteome</keyword>
<dbReference type="STRING" id="746697.Aeqsu_2237"/>
<name>I3YXH9_AEQSU</name>
<dbReference type="KEGG" id="asl:Aeqsu_2237"/>
<gene>
    <name evidence="2" type="ordered locus">Aeqsu_2237</name>
</gene>
<dbReference type="PANTHER" id="PTHR36836">
    <property type="entry name" value="COLANIC ACID BIOSYNTHESIS PROTEIN WCAK"/>
    <property type="match status" value="1"/>
</dbReference>
<feature type="domain" description="Polysaccharide pyruvyl transferase" evidence="1">
    <location>
        <begin position="42"/>
        <end position="307"/>
    </location>
</feature>
<sequence length="374" mass="43081">MNNSEYYISQIKAEIKYFPKTISYFFSKKKRAIYIGCIGQGNLGDEAVYLAIQKLLQEKVYIYPISYTKPSSGRYLRNWLFKKPDLIILGGGTIIKKKKTESYLRLFYEYHNRFPDAKLAVYGAGVADPALAAEIGFPTDVSNWSIILNKCCFIGVRGKLSQSILQNDWNITSEINILQDPALYFKRKKLISKRNEKRIGINFCNIIGRIYGLDQTAVELFALELVNKLIEEGWNIFLYPTTQSDMPYMQKILGPKLLSKLEVYNDFENIDKSLSFLESLDVFIGQRLHSIIFSAVSYTPFHAIEYESKTSDFLGSLGMMNVSTRTDKLDVNEVMLKVNFLYGDLENKQMELFELVRIAYEEQISISKKLLNKL</sequence>
<dbReference type="eggNOG" id="COG2327">
    <property type="taxonomic scope" value="Bacteria"/>
</dbReference>